<proteinExistence type="predicted"/>
<dbReference type="GeneID" id="17324345"/>
<dbReference type="AlphaFoldDB" id="R7QFE5"/>
<sequence>MRAVRSKEDVLRRRISQRASTTKLLCASLFECLHLCCTLLGRSSCALVLHHPKARHAYFPSAQIPELCAKDVHQCHSDRSSASPA</sequence>
<evidence type="ECO:0000313" key="1">
    <source>
        <dbReference type="EMBL" id="CDF36809.1"/>
    </source>
</evidence>
<name>R7QFE5_CHOCR</name>
<dbReference type="Proteomes" id="UP000012073">
    <property type="component" value="Unassembled WGS sequence"/>
</dbReference>
<evidence type="ECO:0000313" key="2">
    <source>
        <dbReference type="Proteomes" id="UP000012073"/>
    </source>
</evidence>
<accession>R7QFE5</accession>
<dbReference type="EMBL" id="HG001803">
    <property type="protein sequence ID" value="CDF36809.1"/>
    <property type="molecule type" value="Genomic_DNA"/>
</dbReference>
<reference evidence="2" key="1">
    <citation type="journal article" date="2013" name="Proc. Natl. Acad. Sci. U.S.A.">
        <title>Genome structure and metabolic features in the red seaweed Chondrus crispus shed light on evolution of the Archaeplastida.</title>
        <authorList>
            <person name="Collen J."/>
            <person name="Porcel B."/>
            <person name="Carre W."/>
            <person name="Ball S.G."/>
            <person name="Chaparro C."/>
            <person name="Tonon T."/>
            <person name="Barbeyron T."/>
            <person name="Michel G."/>
            <person name="Noel B."/>
            <person name="Valentin K."/>
            <person name="Elias M."/>
            <person name="Artiguenave F."/>
            <person name="Arun A."/>
            <person name="Aury J.M."/>
            <person name="Barbosa-Neto J.F."/>
            <person name="Bothwell J.H."/>
            <person name="Bouget F.Y."/>
            <person name="Brillet L."/>
            <person name="Cabello-Hurtado F."/>
            <person name="Capella-Gutierrez S."/>
            <person name="Charrier B."/>
            <person name="Cladiere L."/>
            <person name="Cock J.M."/>
            <person name="Coelho S.M."/>
            <person name="Colleoni C."/>
            <person name="Czjzek M."/>
            <person name="Da Silva C."/>
            <person name="Delage L."/>
            <person name="Denoeud F."/>
            <person name="Deschamps P."/>
            <person name="Dittami S.M."/>
            <person name="Gabaldon T."/>
            <person name="Gachon C.M."/>
            <person name="Groisillier A."/>
            <person name="Herve C."/>
            <person name="Jabbari K."/>
            <person name="Katinka M."/>
            <person name="Kloareg B."/>
            <person name="Kowalczyk N."/>
            <person name="Labadie K."/>
            <person name="Leblanc C."/>
            <person name="Lopez P.J."/>
            <person name="McLachlan D.H."/>
            <person name="Meslet-Cladiere L."/>
            <person name="Moustafa A."/>
            <person name="Nehr Z."/>
            <person name="Nyvall Collen P."/>
            <person name="Panaud O."/>
            <person name="Partensky F."/>
            <person name="Poulain J."/>
            <person name="Rensing S.A."/>
            <person name="Rousvoal S."/>
            <person name="Samson G."/>
            <person name="Symeonidi A."/>
            <person name="Weissenbach J."/>
            <person name="Zambounis A."/>
            <person name="Wincker P."/>
            <person name="Boyen C."/>
        </authorList>
    </citation>
    <scope>NUCLEOTIDE SEQUENCE [LARGE SCALE GENOMIC DNA]</scope>
    <source>
        <strain evidence="2">cv. Stackhouse</strain>
    </source>
</reference>
<gene>
    <name evidence="1" type="ORF">CHC_T00005199001</name>
</gene>
<dbReference type="Gramene" id="CDF36809">
    <property type="protein sequence ID" value="CDF36809"/>
    <property type="gene ID" value="CHC_T00005199001"/>
</dbReference>
<dbReference type="RefSeq" id="XP_005716628.1">
    <property type="nucleotide sequence ID" value="XM_005716571.1"/>
</dbReference>
<dbReference type="KEGG" id="ccp:CHC_T00005199001"/>
<organism evidence="1 2">
    <name type="scientific">Chondrus crispus</name>
    <name type="common">Carrageen Irish moss</name>
    <name type="synonym">Polymorpha crispa</name>
    <dbReference type="NCBI Taxonomy" id="2769"/>
    <lineage>
        <taxon>Eukaryota</taxon>
        <taxon>Rhodophyta</taxon>
        <taxon>Florideophyceae</taxon>
        <taxon>Rhodymeniophycidae</taxon>
        <taxon>Gigartinales</taxon>
        <taxon>Gigartinaceae</taxon>
        <taxon>Chondrus</taxon>
    </lineage>
</organism>
<keyword evidence="2" id="KW-1185">Reference proteome</keyword>
<protein>
    <submittedName>
        <fullName evidence="1">Uncharacterized protein</fullName>
    </submittedName>
</protein>